<dbReference type="SUPFAM" id="SSF48371">
    <property type="entry name" value="ARM repeat"/>
    <property type="match status" value="1"/>
</dbReference>
<name>A0A5J4WXI4_9EUKA</name>
<evidence type="ECO:0000313" key="1">
    <source>
        <dbReference type="EMBL" id="KAA6399788.1"/>
    </source>
</evidence>
<sequence length="578" mass="66596">MEIKLRESERKRIEAEQLKIKAEQERFTAEKDKKEANGRTFIALQVQIDEEKRRILAEERQRTAEQKIRDIEYKLRIMEDKKNNDGQEMEDLLRCINSSQDTTDMKISDWIEMKNDLEQEENGTDDQKELIKQKKTKTCQKILATLIGKKNDSNKKLAIEAGIIEALLKFFTTHTLDQITISHIWSFYIFTYSSDEIKLLISNKRPYPVLFRLFDHSDIYVINRAIIAIYNTLLSGLPSIADNTKQHSHFSEIESCNGIQKYFALFLRNVSKSTKDFAALSIAQVFHAKELPAGQIRHEIIAYIKSLLNDEDAWTKQASQMNLKGLVLNSVNLAEIIKDSDLMYIANNLRRTIEGNEEEEKKVIIKQQESDCILLEAVLEKRKDEVLQRRIISYGIVDSLIDIILNYDIRLISSPFIDAFFQMTITSNDIKLLIYAKHPYPAMIRLLDLVDVCQVDSTIASIFNMLLIGPNSTEQTAYHPHLPEVEACNGVQKLFDAFNRPDMEKVTKSTAAFCIGHLLQSREITNYEMRKSIIAYLKSLVSDGDDWAKNAAKWRLKGLARNTVNRSEIETNGFVLPV</sequence>
<reference evidence="1 2" key="1">
    <citation type="submission" date="2019-03" db="EMBL/GenBank/DDBJ databases">
        <title>Single cell metagenomics reveals metabolic interactions within the superorganism composed of flagellate Streblomastix strix and complex community of Bacteroidetes bacteria on its surface.</title>
        <authorList>
            <person name="Treitli S.C."/>
            <person name="Kolisko M."/>
            <person name="Husnik F."/>
            <person name="Keeling P."/>
            <person name="Hampl V."/>
        </authorList>
    </citation>
    <scope>NUCLEOTIDE SEQUENCE [LARGE SCALE GENOMIC DNA]</scope>
    <source>
        <strain evidence="1">ST1C</strain>
    </source>
</reference>
<dbReference type="Gene3D" id="1.25.10.10">
    <property type="entry name" value="Leucine-rich Repeat Variant"/>
    <property type="match status" value="1"/>
</dbReference>
<dbReference type="EMBL" id="SNRW01000682">
    <property type="protein sequence ID" value="KAA6399788.1"/>
    <property type="molecule type" value="Genomic_DNA"/>
</dbReference>
<accession>A0A5J4WXI4</accession>
<proteinExistence type="predicted"/>
<evidence type="ECO:0000313" key="2">
    <source>
        <dbReference type="Proteomes" id="UP000324800"/>
    </source>
</evidence>
<organism evidence="1 2">
    <name type="scientific">Streblomastix strix</name>
    <dbReference type="NCBI Taxonomy" id="222440"/>
    <lineage>
        <taxon>Eukaryota</taxon>
        <taxon>Metamonada</taxon>
        <taxon>Preaxostyla</taxon>
        <taxon>Oxymonadida</taxon>
        <taxon>Streblomastigidae</taxon>
        <taxon>Streblomastix</taxon>
    </lineage>
</organism>
<dbReference type="AlphaFoldDB" id="A0A5J4WXI4"/>
<dbReference type="InterPro" id="IPR011989">
    <property type="entry name" value="ARM-like"/>
</dbReference>
<dbReference type="InterPro" id="IPR016024">
    <property type="entry name" value="ARM-type_fold"/>
</dbReference>
<protein>
    <submittedName>
        <fullName evidence="1">Uncharacterized protein</fullName>
    </submittedName>
</protein>
<dbReference type="Proteomes" id="UP000324800">
    <property type="component" value="Unassembled WGS sequence"/>
</dbReference>
<comment type="caution">
    <text evidence="1">The sequence shown here is derived from an EMBL/GenBank/DDBJ whole genome shotgun (WGS) entry which is preliminary data.</text>
</comment>
<gene>
    <name evidence="1" type="ORF">EZS28_004688</name>
</gene>